<dbReference type="AlphaFoldDB" id="A0A2W4R629"/>
<evidence type="ECO:0000313" key="3">
    <source>
        <dbReference type="Proteomes" id="UP000249396"/>
    </source>
</evidence>
<evidence type="ECO:0000313" key="2">
    <source>
        <dbReference type="EMBL" id="PZN75528.1"/>
    </source>
</evidence>
<dbReference type="EMBL" id="QJPH01000383">
    <property type="protein sequence ID" value="PZN75528.1"/>
    <property type="molecule type" value="Genomic_DNA"/>
</dbReference>
<sequence length="180" mass="21199">MHPQLQELHQDHVNLAKVLRLLEKQLADLQSGEHIDLEVLSEIVDYVQTYPDRVHHKREDIIFSVYLERSSTSRDLVERLMEEHTLLLDKTRNLYVHIEQWRQDSPVPRGRMVSIIADYLLMQWDHLNLEESSVLELLHQELTPADWARIEATMPLSNDPLFGDKVLQRFENILGQLSGY</sequence>
<evidence type="ECO:0000259" key="1">
    <source>
        <dbReference type="Pfam" id="PF01814"/>
    </source>
</evidence>
<comment type="caution">
    <text evidence="2">The sequence shown here is derived from an EMBL/GenBank/DDBJ whole genome shotgun (WGS) entry which is preliminary data.</text>
</comment>
<dbReference type="Proteomes" id="UP000249396">
    <property type="component" value="Unassembled WGS sequence"/>
</dbReference>
<gene>
    <name evidence="2" type="ORF">DM484_18660</name>
</gene>
<organism evidence="2 3">
    <name type="scientific">Candidatus Methylumidiphilus alinenensis</name>
    <dbReference type="NCBI Taxonomy" id="2202197"/>
    <lineage>
        <taxon>Bacteria</taxon>
        <taxon>Pseudomonadati</taxon>
        <taxon>Pseudomonadota</taxon>
        <taxon>Gammaproteobacteria</taxon>
        <taxon>Methylococcales</taxon>
        <taxon>Candidatus Methylumidiphilus</taxon>
    </lineage>
</organism>
<proteinExistence type="predicted"/>
<dbReference type="PANTHER" id="PTHR39966:SF1">
    <property type="entry name" value="HEMERYTHRIN-LIKE DOMAIN-CONTAINING PROTEIN"/>
    <property type="match status" value="1"/>
</dbReference>
<dbReference type="InterPro" id="IPR012312">
    <property type="entry name" value="Hemerythrin-like"/>
</dbReference>
<dbReference type="PANTHER" id="PTHR39966">
    <property type="entry name" value="BLL2471 PROTEIN-RELATED"/>
    <property type="match status" value="1"/>
</dbReference>
<reference evidence="2 3" key="1">
    <citation type="journal article" date="2018" name="Aquat. Microb. Ecol.">
        <title>Gammaproteobacterial methanotrophs dominate.</title>
        <authorList>
            <person name="Rissanen A.J."/>
            <person name="Saarenheimo J."/>
            <person name="Tiirola M."/>
            <person name="Peura S."/>
            <person name="Aalto S.L."/>
            <person name="Karvinen A."/>
            <person name="Nykanen H."/>
        </authorList>
    </citation>
    <scope>NUCLEOTIDE SEQUENCE [LARGE SCALE GENOMIC DNA]</scope>
    <source>
        <strain evidence="2">AMbin10</strain>
    </source>
</reference>
<dbReference type="GO" id="GO:0005886">
    <property type="term" value="C:plasma membrane"/>
    <property type="evidence" value="ECO:0007669"/>
    <property type="project" value="TreeGrafter"/>
</dbReference>
<feature type="domain" description="Hemerythrin-like" evidence="1">
    <location>
        <begin position="6"/>
        <end position="137"/>
    </location>
</feature>
<dbReference type="Gene3D" id="1.20.120.520">
    <property type="entry name" value="nmb1532 protein domain like"/>
    <property type="match status" value="1"/>
</dbReference>
<accession>A0A2W4R629</accession>
<dbReference type="Pfam" id="PF01814">
    <property type="entry name" value="Hemerythrin"/>
    <property type="match status" value="1"/>
</dbReference>
<name>A0A2W4R629_9GAMM</name>
<protein>
    <recommendedName>
        <fullName evidence="1">Hemerythrin-like domain-containing protein</fullName>
    </recommendedName>
</protein>